<dbReference type="EMBL" id="JASEJX010000015">
    <property type="protein sequence ID" value="KAK4514466.1"/>
    <property type="molecule type" value="Genomic_DNA"/>
</dbReference>
<dbReference type="GeneID" id="89945764"/>
<gene>
    <name evidence="2" type="primary">PAM16</name>
    <name evidence="2" type="ORF">ATC70_002062</name>
</gene>
<feature type="region of interest" description="Disordered" evidence="1">
    <location>
        <begin position="1"/>
        <end position="201"/>
    </location>
</feature>
<dbReference type="AlphaFoldDB" id="A0AAN7DGL3"/>
<feature type="compositionally biased region" description="Basic and acidic residues" evidence="1">
    <location>
        <begin position="31"/>
        <end position="50"/>
    </location>
</feature>
<organism evidence="2 3">
    <name type="scientific">Mucor velutinosus</name>
    <dbReference type="NCBI Taxonomy" id="708070"/>
    <lineage>
        <taxon>Eukaryota</taxon>
        <taxon>Fungi</taxon>
        <taxon>Fungi incertae sedis</taxon>
        <taxon>Mucoromycota</taxon>
        <taxon>Mucoromycotina</taxon>
        <taxon>Mucoromycetes</taxon>
        <taxon>Mucorales</taxon>
        <taxon>Mucorineae</taxon>
        <taxon>Mucoraceae</taxon>
        <taxon>Mucor</taxon>
    </lineage>
</organism>
<proteinExistence type="predicted"/>
<sequence>MAKGANKKTAWKGIQKKASDADRPASIASQDSRKTAESKDDSKRSKEAVTRSRSSSLTSDNFEDALSEEEDEEEDEDDDYFQDEDPEEEKKKKEVEKMKEMAIAQDKKRSTSAKNEEVKKEEPQMAVAEEEPAKKNPSRMSFILPALQNHGFSDEDDDDDVSLKDPNEKAIQDDTREEVEGKNKKEDQEKLAVGSSSSSSDLIAEIEALEVASTPITATTSQPTVAAESPVIEKAVISEKPATYEPIPVERPYVPPTPFADVPESKEEAPLEADKQSIPDEVHTVKEVSEHKEESKATPTAVAASTDEIPAVIPTDIATKDTQLDTATAKDTVQQEMEESTTVEHADSSKFTQQTAVRSTHGASDATPSGSSDESVATLHQEEAVPEKPTFNHLAAILPAVEESVKNVTTEKPKVSVDNDAHILPEDHARAKYSREFEYPIEDPIDLDMFKDNVISIQAIDPKDIPANNMKPYEQEKAGKSFKVDWASKRETENICYR</sequence>
<evidence type="ECO:0000256" key="1">
    <source>
        <dbReference type="SAM" id="MobiDB-lite"/>
    </source>
</evidence>
<feature type="compositionally biased region" description="Polar residues" evidence="1">
    <location>
        <begin position="51"/>
        <end position="60"/>
    </location>
</feature>
<feature type="region of interest" description="Disordered" evidence="1">
    <location>
        <begin position="247"/>
        <end position="388"/>
    </location>
</feature>
<accession>A0AAN7DGL3</accession>
<feature type="compositionally biased region" description="Acidic residues" evidence="1">
    <location>
        <begin position="61"/>
        <end position="87"/>
    </location>
</feature>
<dbReference type="Proteomes" id="UP001304243">
    <property type="component" value="Unassembled WGS sequence"/>
</dbReference>
<keyword evidence="3" id="KW-1185">Reference proteome</keyword>
<feature type="compositionally biased region" description="Basic and acidic residues" evidence="1">
    <location>
        <begin position="88"/>
        <end position="123"/>
    </location>
</feature>
<name>A0AAN7DGL3_9FUNG</name>
<comment type="caution">
    <text evidence="2">The sequence shown here is derived from an EMBL/GenBank/DDBJ whole genome shotgun (WGS) entry which is preliminary data.</text>
</comment>
<evidence type="ECO:0000313" key="2">
    <source>
        <dbReference type="EMBL" id="KAK4514466.1"/>
    </source>
</evidence>
<feature type="compositionally biased region" description="Basic residues" evidence="1">
    <location>
        <begin position="1"/>
        <end position="10"/>
    </location>
</feature>
<feature type="compositionally biased region" description="Polar residues" evidence="1">
    <location>
        <begin position="349"/>
        <end position="375"/>
    </location>
</feature>
<protein>
    <submittedName>
        <fullName evidence="2">Mitochondrial import inner membrane translocase subunit TIM16</fullName>
    </submittedName>
</protein>
<feature type="compositionally biased region" description="Basic and acidic residues" evidence="1">
    <location>
        <begin position="161"/>
        <end position="190"/>
    </location>
</feature>
<evidence type="ECO:0000313" key="3">
    <source>
        <dbReference type="Proteomes" id="UP001304243"/>
    </source>
</evidence>
<feature type="compositionally biased region" description="Basic and acidic residues" evidence="1">
    <location>
        <begin position="263"/>
        <end position="296"/>
    </location>
</feature>
<dbReference type="RefSeq" id="XP_064681132.1">
    <property type="nucleotide sequence ID" value="XM_064821446.1"/>
</dbReference>
<reference evidence="2 3" key="1">
    <citation type="submission" date="2022-11" db="EMBL/GenBank/DDBJ databases">
        <title>Mucor velutinosus strain NIH1002 WGS.</title>
        <authorList>
            <person name="Subramanian P."/>
            <person name="Mullikin J.C."/>
            <person name="Segre J.A."/>
            <person name="Zelazny A.M."/>
        </authorList>
    </citation>
    <scope>NUCLEOTIDE SEQUENCE [LARGE SCALE GENOMIC DNA]</scope>
    <source>
        <strain evidence="2 3">NIH1002</strain>
    </source>
</reference>
<feature type="compositionally biased region" description="Polar residues" evidence="1">
    <location>
        <begin position="324"/>
        <end position="335"/>
    </location>
</feature>